<dbReference type="PANTHER" id="PTHR12964:SF0">
    <property type="entry name" value="NADH DEHYDROGENASE [UBIQUINONE] 1 ALPHA SUBCOMPLEX SUBUNIT 6"/>
    <property type="match status" value="1"/>
</dbReference>
<dbReference type="InterPro" id="IPR016488">
    <property type="entry name" value="NADH_Ub_cplx-1_asu_su-6"/>
</dbReference>
<evidence type="ECO:0000313" key="16">
    <source>
        <dbReference type="Proteomes" id="UP000242188"/>
    </source>
</evidence>
<evidence type="ECO:0000259" key="14">
    <source>
        <dbReference type="Pfam" id="PF05347"/>
    </source>
</evidence>
<accession>A0A210QGN6</accession>
<name>A0A210QGN6_MIZYE</name>
<evidence type="ECO:0000256" key="2">
    <source>
        <dbReference type="ARBA" id="ARBA00009508"/>
    </source>
</evidence>
<protein>
    <recommendedName>
        <fullName evidence="4">NADH dehydrogenase [ubiquinone] 1 alpha subcomplex subunit 6</fullName>
    </recommendedName>
    <alternativeName>
        <fullName evidence="11">Complex I-B14</fullName>
    </alternativeName>
    <alternativeName>
        <fullName evidence="12">NADH-ubiquinone oxidoreductase B14 subunit</fullName>
    </alternativeName>
</protein>
<comment type="subunit">
    <text evidence="3">Mammalian complex I is composed of 45 different subunits.</text>
</comment>
<dbReference type="OrthoDB" id="14535at2759"/>
<evidence type="ECO:0000256" key="3">
    <source>
        <dbReference type="ARBA" id="ARBA00011790"/>
    </source>
</evidence>
<dbReference type="InterPro" id="IPR045299">
    <property type="entry name" value="Complex1_LYR_NDUFA6_LYRM6"/>
</dbReference>
<comment type="function">
    <text evidence="13">Accessory subunit of the mitochondrial membrane respiratory chain NADH dehydrogenase (Complex I), that is believed to be not involved in catalysis. Required for proper complex I assembly. Complex I functions in the transfer of electrons from NADH to the respiratory chain. The immediate electron acceptor for the enzyme is believed to be ubiquinone.</text>
</comment>
<proteinExistence type="inferred from homology"/>
<dbReference type="InterPro" id="IPR008011">
    <property type="entry name" value="Complex1_LYR_dom"/>
</dbReference>
<dbReference type="GO" id="GO:0045271">
    <property type="term" value="C:respiratory chain complex I"/>
    <property type="evidence" value="ECO:0007669"/>
    <property type="project" value="InterPro"/>
</dbReference>
<keyword evidence="15" id="KW-0830">Ubiquinone</keyword>
<dbReference type="Proteomes" id="UP000242188">
    <property type="component" value="Unassembled WGS sequence"/>
</dbReference>
<comment type="similarity">
    <text evidence="2">Belongs to the complex I LYR family.</text>
</comment>
<dbReference type="CDD" id="cd20266">
    <property type="entry name" value="Complex1_LYR_NDUFA6_LYRM6"/>
    <property type="match status" value="1"/>
</dbReference>
<keyword evidence="10" id="KW-0472">Membrane</keyword>
<evidence type="ECO:0000256" key="10">
    <source>
        <dbReference type="ARBA" id="ARBA00023136"/>
    </source>
</evidence>
<evidence type="ECO:0000256" key="11">
    <source>
        <dbReference type="ARBA" id="ARBA00030213"/>
    </source>
</evidence>
<organism evidence="15 16">
    <name type="scientific">Mizuhopecten yessoensis</name>
    <name type="common">Japanese scallop</name>
    <name type="synonym">Patinopecten yessoensis</name>
    <dbReference type="NCBI Taxonomy" id="6573"/>
    <lineage>
        <taxon>Eukaryota</taxon>
        <taxon>Metazoa</taxon>
        <taxon>Spiralia</taxon>
        <taxon>Lophotrochozoa</taxon>
        <taxon>Mollusca</taxon>
        <taxon>Bivalvia</taxon>
        <taxon>Autobranchia</taxon>
        <taxon>Pteriomorphia</taxon>
        <taxon>Pectinida</taxon>
        <taxon>Pectinoidea</taxon>
        <taxon>Pectinidae</taxon>
        <taxon>Mizuhopecten</taxon>
    </lineage>
</organism>
<dbReference type="GO" id="GO:0005743">
    <property type="term" value="C:mitochondrial inner membrane"/>
    <property type="evidence" value="ECO:0007669"/>
    <property type="project" value="UniProtKB-SubCell"/>
</dbReference>
<sequence>MASKVVLRGIQEVKPILSVNKTESRRRALNLYRAWYRQLPYIVTNFHIPLTTTQCKSRLRSQFNKNKDLKDLRVIDMLVIKGQMELMETVNNWKQRNHVMQLFDDFSAASKSKDFLSKFYEGHEQ</sequence>
<evidence type="ECO:0000256" key="8">
    <source>
        <dbReference type="ARBA" id="ARBA00022982"/>
    </source>
</evidence>
<dbReference type="PANTHER" id="PTHR12964">
    <property type="entry name" value="NADH-UBIQUINONE OXIDOREDUCTASE B14 SUBUNIT"/>
    <property type="match status" value="1"/>
</dbReference>
<dbReference type="PIRSF" id="PIRSF006643">
    <property type="entry name" value="NDUA6"/>
    <property type="match status" value="1"/>
</dbReference>
<dbReference type="AlphaFoldDB" id="A0A210QGN6"/>
<dbReference type="Pfam" id="PF05347">
    <property type="entry name" value="Complex1_LYR"/>
    <property type="match status" value="1"/>
</dbReference>
<evidence type="ECO:0000256" key="13">
    <source>
        <dbReference type="ARBA" id="ARBA00046116"/>
    </source>
</evidence>
<evidence type="ECO:0000313" key="15">
    <source>
        <dbReference type="EMBL" id="OWF47781.1"/>
    </source>
</evidence>
<evidence type="ECO:0000256" key="5">
    <source>
        <dbReference type="ARBA" id="ARBA00022448"/>
    </source>
</evidence>
<gene>
    <name evidence="15" type="ORF">KP79_PYT06210</name>
</gene>
<dbReference type="STRING" id="6573.A0A210QGN6"/>
<evidence type="ECO:0000256" key="4">
    <source>
        <dbReference type="ARBA" id="ARBA00016386"/>
    </source>
</evidence>
<keyword evidence="7" id="KW-0999">Mitochondrion inner membrane</keyword>
<comment type="subcellular location">
    <subcellularLocation>
        <location evidence="1">Mitochondrion inner membrane</location>
        <topology evidence="1">Peripheral membrane protein</topology>
        <orientation evidence="1">Matrix side</orientation>
    </subcellularLocation>
</comment>
<keyword evidence="6" id="KW-0679">Respiratory chain</keyword>
<keyword evidence="8" id="KW-0249">Electron transport</keyword>
<reference evidence="15 16" key="1">
    <citation type="journal article" date="2017" name="Nat. Ecol. Evol.">
        <title>Scallop genome provides insights into evolution of bilaterian karyotype and development.</title>
        <authorList>
            <person name="Wang S."/>
            <person name="Zhang J."/>
            <person name="Jiao W."/>
            <person name="Li J."/>
            <person name="Xun X."/>
            <person name="Sun Y."/>
            <person name="Guo X."/>
            <person name="Huan P."/>
            <person name="Dong B."/>
            <person name="Zhang L."/>
            <person name="Hu X."/>
            <person name="Sun X."/>
            <person name="Wang J."/>
            <person name="Zhao C."/>
            <person name="Wang Y."/>
            <person name="Wang D."/>
            <person name="Huang X."/>
            <person name="Wang R."/>
            <person name="Lv J."/>
            <person name="Li Y."/>
            <person name="Zhang Z."/>
            <person name="Liu B."/>
            <person name="Lu W."/>
            <person name="Hui Y."/>
            <person name="Liang J."/>
            <person name="Zhou Z."/>
            <person name="Hou R."/>
            <person name="Li X."/>
            <person name="Liu Y."/>
            <person name="Li H."/>
            <person name="Ning X."/>
            <person name="Lin Y."/>
            <person name="Zhao L."/>
            <person name="Xing Q."/>
            <person name="Dou J."/>
            <person name="Li Y."/>
            <person name="Mao J."/>
            <person name="Guo H."/>
            <person name="Dou H."/>
            <person name="Li T."/>
            <person name="Mu C."/>
            <person name="Jiang W."/>
            <person name="Fu Q."/>
            <person name="Fu X."/>
            <person name="Miao Y."/>
            <person name="Liu J."/>
            <person name="Yu Q."/>
            <person name="Li R."/>
            <person name="Liao H."/>
            <person name="Li X."/>
            <person name="Kong Y."/>
            <person name="Jiang Z."/>
            <person name="Chourrout D."/>
            <person name="Li R."/>
            <person name="Bao Z."/>
        </authorList>
    </citation>
    <scope>NUCLEOTIDE SEQUENCE [LARGE SCALE GENOMIC DNA]</scope>
    <source>
        <strain evidence="15 16">PY_sf001</strain>
    </source>
</reference>
<keyword evidence="9" id="KW-0496">Mitochondrion</keyword>
<evidence type="ECO:0000256" key="6">
    <source>
        <dbReference type="ARBA" id="ARBA00022660"/>
    </source>
</evidence>
<dbReference type="EMBL" id="NEDP02003775">
    <property type="protein sequence ID" value="OWF47781.1"/>
    <property type="molecule type" value="Genomic_DNA"/>
</dbReference>
<keyword evidence="16" id="KW-1185">Reference proteome</keyword>
<evidence type="ECO:0000256" key="7">
    <source>
        <dbReference type="ARBA" id="ARBA00022792"/>
    </source>
</evidence>
<evidence type="ECO:0000256" key="9">
    <source>
        <dbReference type="ARBA" id="ARBA00023128"/>
    </source>
</evidence>
<dbReference type="GO" id="GO:0006979">
    <property type="term" value="P:response to oxidative stress"/>
    <property type="evidence" value="ECO:0007669"/>
    <property type="project" value="TreeGrafter"/>
</dbReference>
<comment type="caution">
    <text evidence="15">The sequence shown here is derived from an EMBL/GenBank/DDBJ whole genome shotgun (WGS) entry which is preliminary data.</text>
</comment>
<feature type="domain" description="Complex 1 LYR protein" evidence="14">
    <location>
        <begin position="27"/>
        <end position="86"/>
    </location>
</feature>
<evidence type="ECO:0000256" key="1">
    <source>
        <dbReference type="ARBA" id="ARBA00004443"/>
    </source>
</evidence>
<keyword evidence="5" id="KW-0813">Transport</keyword>
<evidence type="ECO:0000256" key="12">
    <source>
        <dbReference type="ARBA" id="ARBA00032352"/>
    </source>
</evidence>